<proteinExistence type="predicted"/>
<evidence type="ECO:0000313" key="1">
    <source>
        <dbReference type="EMBL" id="MCG2629287.1"/>
    </source>
</evidence>
<dbReference type="EMBL" id="JAKLTY010000013">
    <property type="protein sequence ID" value="MCG2629287.1"/>
    <property type="molecule type" value="Genomic_DNA"/>
</dbReference>
<organism evidence="1 2">
    <name type="scientific">Bradyrhizobium zhengyangense</name>
    <dbReference type="NCBI Taxonomy" id="2911009"/>
    <lineage>
        <taxon>Bacteria</taxon>
        <taxon>Pseudomonadati</taxon>
        <taxon>Pseudomonadota</taxon>
        <taxon>Alphaproteobacteria</taxon>
        <taxon>Hyphomicrobiales</taxon>
        <taxon>Nitrobacteraceae</taxon>
        <taxon>Bradyrhizobium</taxon>
    </lineage>
</organism>
<name>A0A9X1R8K3_9BRAD</name>
<reference evidence="1" key="1">
    <citation type="submission" date="2022-01" db="EMBL/GenBank/DDBJ databases">
        <title>Genome sequnece data of strain Bradyrhizobium sp. nov.</title>
        <authorList>
            <person name="Zhang J."/>
        </authorList>
    </citation>
    <scope>NUCLEOTIDE SEQUENCE</scope>
    <source>
        <strain evidence="1">WYCCWR 13023</strain>
    </source>
</reference>
<protein>
    <submittedName>
        <fullName evidence="1">Uncharacterized protein</fullName>
    </submittedName>
</protein>
<gene>
    <name evidence="1" type="ORF">L6654_21845</name>
</gene>
<evidence type="ECO:0000313" key="2">
    <source>
        <dbReference type="Proteomes" id="UP001139054"/>
    </source>
</evidence>
<accession>A0A9X1R8K3</accession>
<sequence>MSVDSRETNDMPRLVLSVLEMEHSRVELDRHKESSSKLQGSTDPKISVKWRGPAVFGQHHVSLWPRSRPFFALKRFELREDAHNVQLGTGR</sequence>
<comment type="caution">
    <text evidence="1">The sequence shown here is derived from an EMBL/GenBank/DDBJ whole genome shotgun (WGS) entry which is preliminary data.</text>
</comment>
<dbReference type="RefSeq" id="WP_237862709.1">
    <property type="nucleotide sequence ID" value="NZ_JAKLTY010000013.1"/>
</dbReference>
<dbReference type="Proteomes" id="UP001139054">
    <property type="component" value="Unassembled WGS sequence"/>
</dbReference>
<dbReference type="AlphaFoldDB" id="A0A9X1R8K3"/>